<evidence type="ECO:0000256" key="5">
    <source>
        <dbReference type="ARBA" id="ARBA00023315"/>
    </source>
</evidence>
<dbReference type="InterPro" id="IPR037157">
    <property type="entry name" value="Acetyltransf_C_sf"/>
</dbReference>
<dbReference type="Pfam" id="PF00132">
    <property type="entry name" value="Hexapep"/>
    <property type="match status" value="1"/>
</dbReference>
<evidence type="ECO:0000256" key="1">
    <source>
        <dbReference type="ARBA" id="ARBA00022516"/>
    </source>
</evidence>
<dbReference type="OrthoDB" id="9807278at2"/>
<dbReference type="InterPro" id="IPR001451">
    <property type="entry name" value="Hexapep"/>
</dbReference>
<evidence type="ECO:0000313" key="8">
    <source>
        <dbReference type="Proteomes" id="UP000317730"/>
    </source>
</evidence>
<dbReference type="PANTHER" id="PTHR43480">
    <property type="entry name" value="ACYL-[ACYL-CARRIER-PROTEIN]--UDP-N-ACETYLGLUCOSAMINE O-ACYLTRANSFERASE"/>
    <property type="match status" value="1"/>
</dbReference>
<proteinExistence type="predicted"/>
<evidence type="ECO:0000313" key="7">
    <source>
        <dbReference type="EMBL" id="GEB85044.1"/>
    </source>
</evidence>
<keyword evidence="3 7" id="KW-0808">Transferase</keyword>
<dbReference type="GO" id="GO:0008780">
    <property type="term" value="F:acyl-[acyl-carrier-protein]-UDP-N-acetylglucosamine O-acyltransferase activity"/>
    <property type="evidence" value="ECO:0007669"/>
    <property type="project" value="InterPro"/>
</dbReference>
<dbReference type="NCBIfam" id="TIGR01852">
    <property type="entry name" value="lipid_A_lpxA"/>
    <property type="match status" value="1"/>
</dbReference>
<accession>A0A4Y3TTI0</accession>
<dbReference type="InterPro" id="IPR029098">
    <property type="entry name" value="Acetyltransf_C"/>
</dbReference>
<name>A0A4Y3TTI0_9PROT</name>
<feature type="domain" description="UDP N-acetylglucosamine O-acyltransferase C-terminal" evidence="6">
    <location>
        <begin position="185"/>
        <end position="269"/>
    </location>
</feature>
<keyword evidence="5 7" id="KW-0012">Acyltransferase</keyword>
<dbReference type="CDD" id="cd03351">
    <property type="entry name" value="LbH_UDP-GlcNAc_AT"/>
    <property type="match status" value="1"/>
</dbReference>
<comment type="caution">
    <text evidence="7">The sequence shown here is derived from an EMBL/GenBank/DDBJ whole genome shotgun (WGS) entry which is preliminary data.</text>
</comment>
<keyword evidence="2" id="KW-0441">Lipid A biosynthesis</keyword>
<keyword evidence="1" id="KW-0444">Lipid biosynthesis</keyword>
<sequence>MVHVVQEAGATVIHPTALVASGAQVGAGVTIGPWCSVGPDVVIEDGVQLISHVVVDGHTRLGAGSRYFPFSTVGMAPQDLKYKGEPTRCEVGARTVVREHVTIHRGTATGTGITRVGSDVLIMANAHVAHDCVVGNRAIIVNNVVMGGHVCIGDDARIMGSAAIHQFVRIGHAALVGGVTGVEADIIPYGSVLGNRARLVGLHWIWLRRNGVKSDEIHRMRKAFLSLYPKNGGDQPFAARLEAVRQEFGQDRRVQEILAFIDAPSCRGLVRSAREQGRSQDMETA</sequence>
<evidence type="ECO:0000256" key="2">
    <source>
        <dbReference type="ARBA" id="ARBA00022556"/>
    </source>
</evidence>
<dbReference type="RefSeq" id="WP_141374975.1">
    <property type="nucleotide sequence ID" value="NZ_BAPL01000016.1"/>
</dbReference>
<evidence type="ECO:0000256" key="4">
    <source>
        <dbReference type="ARBA" id="ARBA00023098"/>
    </source>
</evidence>
<dbReference type="Gene3D" id="2.160.10.10">
    <property type="entry name" value="Hexapeptide repeat proteins"/>
    <property type="match status" value="1"/>
</dbReference>
<reference evidence="7 8" key="1">
    <citation type="submission" date="2019-06" db="EMBL/GenBank/DDBJ databases">
        <title>Whole genome shotgun sequence of Acetobacter peroxydans NBRC 13755.</title>
        <authorList>
            <person name="Hosoyama A."/>
            <person name="Uohara A."/>
            <person name="Ohji S."/>
            <person name="Ichikawa N."/>
        </authorList>
    </citation>
    <scope>NUCLEOTIDE SEQUENCE [LARGE SCALE GENOMIC DNA]</scope>
    <source>
        <strain evidence="7 8">NBRC 13755</strain>
    </source>
</reference>
<dbReference type="SUPFAM" id="SSF51161">
    <property type="entry name" value="Trimeric LpxA-like enzymes"/>
    <property type="match status" value="1"/>
</dbReference>
<dbReference type="InterPro" id="IPR011004">
    <property type="entry name" value="Trimer_LpxA-like_sf"/>
</dbReference>
<dbReference type="EMBL" id="BJMV01000003">
    <property type="protein sequence ID" value="GEB85044.1"/>
    <property type="molecule type" value="Genomic_DNA"/>
</dbReference>
<keyword evidence="8" id="KW-1185">Reference proteome</keyword>
<gene>
    <name evidence="7" type="primary">lpxA</name>
    <name evidence="7" type="ORF">APE01nite_08410</name>
</gene>
<dbReference type="PANTHER" id="PTHR43480:SF1">
    <property type="entry name" value="ACYL-[ACYL-CARRIER-PROTEIN]--UDP-N-ACETYLGLUCOSAMINE O-ACYLTRANSFERASE, MITOCHONDRIAL-RELATED"/>
    <property type="match status" value="1"/>
</dbReference>
<dbReference type="Gene3D" id="1.20.1180.10">
    <property type="entry name" value="Udp N-acetylglucosamine O-acyltransferase, C-terminal domain"/>
    <property type="match status" value="1"/>
</dbReference>
<evidence type="ECO:0000256" key="3">
    <source>
        <dbReference type="ARBA" id="ARBA00022679"/>
    </source>
</evidence>
<dbReference type="NCBIfam" id="NF003657">
    <property type="entry name" value="PRK05289.1"/>
    <property type="match status" value="1"/>
</dbReference>
<dbReference type="GO" id="GO:0009245">
    <property type="term" value="P:lipid A biosynthetic process"/>
    <property type="evidence" value="ECO:0007669"/>
    <property type="project" value="UniProtKB-KW"/>
</dbReference>
<dbReference type="GO" id="GO:0016020">
    <property type="term" value="C:membrane"/>
    <property type="evidence" value="ECO:0007669"/>
    <property type="project" value="GOC"/>
</dbReference>
<dbReference type="Proteomes" id="UP000317730">
    <property type="component" value="Unassembled WGS sequence"/>
</dbReference>
<dbReference type="PIRSF" id="PIRSF000456">
    <property type="entry name" value="UDP-GlcNAc_acltr"/>
    <property type="match status" value="1"/>
</dbReference>
<evidence type="ECO:0000259" key="6">
    <source>
        <dbReference type="Pfam" id="PF13720"/>
    </source>
</evidence>
<dbReference type="InterPro" id="IPR010137">
    <property type="entry name" value="Lipid_A_LpxA"/>
</dbReference>
<dbReference type="AlphaFoldDB" id="A0A4Y3TTI0"/>
<keyword evidence="4" id="KW-0443">Lipid metabolism</keyword>
<organism evidence="7 8">
    <name type="scientific">Acetobacter peroxydans</name>
    <dbReference type="NCBI Taxonomy" id="104098"/>
    <lineage>
        <taxon>Bacteria</taxon>
        <taxon>Pseudomonadati</taxon>
        <taxon>Pseudomonadota</taxon>
        <taxon>Alphaproteobacteria</taxon>
        <taxon>Acetobacterales</taxon>
        <taxon>Acetobacteraceae</taxon>
        <taxon>Acetobacter</taxon>
    </lineage>
</organism>
<dbReference type="Pfam" id="PF13720">
    <property type="entry name" value="Acetyltransf_11"/>
    <property type="match status" value="1"/>
</dbReference>
<protein>
    <submittedName>
        <fullName evidence="7">Acyl-[acyl-carrier-protein]--UDP-N-acetylglucosam ine O-acyltransferase</fullName>
    </submittedName>
</protein>